<feature type="region of interest" description="Disordered" evidence="1">
    <location>
        <begin position="41"/>
        <end position="66"/>
    </location>
</feature>
<dbReference type="InterPro" id="IPR011333">
    <property type="entry name" value="SKP1/BTB/POZ_sf"/>
</dbReference>
<dbReference type="PANTHER" id="PTHR47843:SF2">
    <property type="entry name" value="BTB DOMAIN-CONTAINING PROTEIN"/>
    <property type="match status" value="1"/>
</dbReference>
<proteinExistence type="predicted"/>
<dbReference type="Pfam" id="PF00651">
    <property type="entry name" value="BTB"/>
    <property type="match status" value="1"/>
</dbReference>
<dbReference type="OrthoDB" id="6359816at2759"/>
<dbReference type="Proteomes" id="UP000326757">
    <property type="component" value="Unassembled WGS sequence"/>
</dbReference>
<comment type="caution">
    <text evidence="3">The sequence shown here is derived from an EMBL/GenBank/DDBJ whole genome shotgun (WGS) entry which is preliminary data.</text>
</comment>
<evidence type="ECO:0000259" key="2">
    <source>
        <dbReference type="PROSITE" id="PS50097"/>
    </source>
</evidence>
<dbReference type="CDD" id="cd18186">
    <property type="entry name" value="BTB_POZ_ZBTB_KLHL-like"/>
    <property type="match status" value="1"/>
</dbReference>
<dbReference type="AlphaFoldDB" id="A0A5N6KE13"/>
<dbReference type="Gene3D" id="3.30.710.10">
    <property type="entry name" value="Potassium Channel Kv1.1, Chain A"/>
    <property type="match status" value="1"/>
</dbReference>
<sequence>MAETKHQCRATASPAAKRMKVVMEEQQVEAEEGAQLKMEEELTEMGEETQSEIDKGQKAAAAEAKNQRDICEQKRIEAVSLKRSRQETPEFREIVGLEMVDIYVGQTKEHFRIHRGILCDKVPYFQKMFASELTEGFELKAHFPGDDPKLFDLFAGWVYFGTLRALTSEKGSARRSWDPVGLYSLADKFCLPKLMDQIIDTHINLCRDKNLMPNLSEVKTAYKLTPIGSPFRKFACASMHYLCSVCRQDRSSVLWPTGDLAIAMASHRDFAIDFLSMVRTQAVGVAPQDPRQLPKCEFHCHKRDELCPQEA</sequence>
<name>A0A5N6KE13_MONLA</name>
<accession>A0A5N6KE13</accession>
<keyword evidence="4" id="KW-1185">Reference proteome</keyword>
<evidence type="ECO:0000313" key="4">
    <source>
        <dbReference type="Proteomes" id="UP000326757"/>
    </source>
</evidence>
<feature type="domain" description="BTB" evidence="2">
    <location>
        <begin position="100"/>
        <end position="167"/>
    </location>
</feature>
<dbReference type="SUPFAM" id="SSF54695">
    <property type="entry name" value="POZ domain"/>
    <property type="match status" value="1"/>
</dbReference>
<gene>
    <name evidence="3" type="ORF">EYC80_003426</name>
</gene>
<reference evidence="3 4" key="1">
    <citation type="submission" date="2019-06" db="EMBL/GenBank/DDBJ databases">
        <title>Genome Sequence of the Brown Rot Fungal Pathogen Monilinia laxa.</title>
        <authorList>
            <person name="De Miccolis Angelini R.M."/>
            <person name="Landi L."/>
            <person name="Abate D."/>
            <person name="Pollastro S."/>
            <person name="Romanazzi G."/>
            <person name="Faretra F."/>
        </authorList>
    </citation>
    <scope>NUCLEOTIDE SEQUENCE [LARGE SCALE GENOMIC DNA]</scope>
    <source>
        <strain evidence="3 4">Mlax316</strain>
    </source>
</reference>
<dbReference type="InterPro" id="IPR000210">
    <property type="entry name" value="BTB/POZ_dom"/>
</dbReference>
<feature type="compositionally biased region" description="Acidic residues" evidence="1">
    <location>
        <begin position="41"/>
        <end position="51"/>
    </location>
</feature>
<evidence type="ECO:0000313" key="3">
    <source>
        <dbReference type="EMBL" id="KAB8301584.1"/>
    </source>
</evidence>
<dbReference type="EMBL" id="VIGI01000004">
    <property type="protein sequence ID" value="KAB8301584.1"/>
    <property type="molecule type" value="Genomic_DNA"/>
</dbReference>
<dbReference type="PROSITE" id="PS50097">
    <property type="entry name" value="BTB"/>
    <property type="match status" value="1"/>
</dbReference>
<organism evidence="3 4">
    <name type="scientific">Monilinia laxa</name>
    <name type="common">Brown rot fungus</name>
    <name type="synonym">Sclerotinia laxa</name>
    <dbReference type="NCBI Taxonomy" id="61186"/>
    <lineage>
        <taxon>Eukaryota</taxon>
        <taxon>Fungi</taxon>
        <taxon>Dikarya</taxon>
        <taxon>Ascomycota</taxon>
        <taxon>Pezizomycotina</taxon>
        <taxon>Leotiomycetes</taxon>
        <taxon>Helotiales</taxon>
        <taxon>Sclerotiniaceae</taxon>
        <taxon>Monilinia</taxon>
    </lineage>
</organism>
<dbReference type="PANTHER" id="PTHR47843">
    <property type="entry name" value="BTB DOMAIN-CONTAINING PROTEIN-RELATED"/>
    <property type="match status" value="1"/>
</dbReference>
<evidence type="ECO:0000256" key="1">
    <source>
        <dbReference type="SAM" id="MobiDB-lite"/>
    </source>
</evidence>
<protein>
    <recommendedName>
        <fullName evidence="2">BTB domain-containing protein</fullName>
    </recommendedName>
</protein>